<reference evidence="6 7" key="1">
    <citation type="submission" date="2017-04" db="EMBL/GenBank/DDBJ databases">
        <title>The genome sequence of Weissella cibaria isolated from wild Drosophila.</title>
        <authorList>
            <person name="Ricks N.J."/>
            <person name="Carroll C."/>
            <person name="Walters A."/>
            <person name="Newell P.D."/>
            <person name="Chaston J.M."/>
        </authorList>
    </citation>
    <scope>NUCLEOTIDE SEQUENCE [LARGE SCALE GENOMIC DNA]</scope>
    <source>
        <strain evidence="6 7">DmW_103</strain>
    </source>
</reference>
<dbReference type="CDD" id="cd17535">
    <property type="entry name" value="REC_NarL-like"/>
    <property type="match status" value="1"/>
</dbReference>
<name>A0A1X4JL10_9LACO</name>
<keyword evidence="1" id="KW-0597">Phosphoprotein</keyword>
<evidence type="ECO:0000256" key="2">
    <source>
        <dbReference type="ARBA" id="ARBA00023012"/>
    </source>
</evidence>
<dbReference type="Pfam" id="PF00072">
    <property type="entry name" value="Response_reg"/>
    <property type="match status" value="1"/>
</dbReference>
<evidence type="ECO:0000256" key="5">
    <source>
        <dbReference type="ARBA" id="ARBA00023163"/>
    </source>
</evidence>
<dbReference type="PROSITE" id="PS50110">
    <property type="entry name" value="RESPONSE_REGULATORY"/>
    <property type="match status" value="1"/>
</dbReference>
<dbReference type="CDD" id="cd06170">
    <property type="entry name" value="LuxR_C_like"/>
    <property type="match status" value="1"/>
</dbReference>
<dbReference type="OrthoDB" id="9780153at2"/>
<evidence type="ECO:0000313" key="6">
    <source>
        <dbReference type="EMBL" id="OSP89419.1"/>
    </source>
</evidence>
<evidence type="ECO:0000256" key="1">
    <source>
        <dbReference type="ARBA" id="ARBA00022553"/>
    </source>
</evidence>
<keyword evidence="5" id="KW-0804">Transcription</keyword>
<dbReference type="Proteomes" id="UP000193588">
    <property type="component" value="Unassembled WGS sequence"/>
</dbReference>
<organism evidence="6 7">
    <name type="scientific">Weissella cibaria</name>
    <dbReference type="NCBI Taxonomy" id="137591"/>
    <lineage>
        <taxon>Bacteria</taxon>
        <taxon>Bacillati</taxon>
        <taxon>Bacillota</taxon>
        <taxon>Bacilli</taxon>
        <taxon>Lactobacillales</taxon>
        <taxon>Lactobacillaceae</taxon>
        <taxon>Weissella</taxon>
    </lineage>
</organism>
<dbReference type="SUPFAM" id="SSF46894">
    <property type="entry name" value="C-terminal effector domain of the bipartite response regulators"/>
    <property type="match status" value="1"/>
</dbReference>
<keyword evidence="3" id="KW-0805">Transcription regulation</keyword>
<gene>
    <name evidence="6" type="ORF">B9D04_05725</name>
</gene>
<dbReference type="InterPro" id="IPR039420">
    <property type="entry name" value="WalR-like"/>
</dbReference>
<evidence type="ECO:0000313" key="7">
    <source>
        <dbReference type="Proteomes" id="UP000193588"/>
    </source>
</evidence>
<dbReference type="PROSITE" id="PS50043">
    <property type="entry name" value="HTH_LUXR_2"/>
    <property type="match status" value="1"/>
</dbReference>
<dbReference type="InterPro" id="IPR000792">
    <property type="entry name" value="Tscrpt_reg_LuxR_C"/>
</dbReference>
<dbReference type="Gene3D" id="1.10.10.10">
    <property type="entry name" value="Winged helix-like DNA-binding domain superfamily/Winged helix DNA-binding domain"/>
    <property type="match status" value="1"/>
</dbReference>
<dbReference type="SUPFAM" id="SSF52172">
    <property type="entry name" value="CheY-like"/>
    <property type="match status" value="1"/>
</dbReference>
<keyword evidence="4" id="KW-0238">DNA-binding</keyword>
<dbReference type="GO" id="GO:0003677">
    <property type="term" value="F:DNA binding"/>
    <property type="evidence" value="ECO:0007669"/>
    <property type="project" value="UniProtKB-KW"/>
</dbReference>
<proteinExistence type="predicted"/>
<dbReference type="InterPro" id="IPR016032">
    <property type="entry name" value="Sig_transdc_resp-reg_C-effctor"/>
</dbReference>
<dbReference type="InterPro" id="IPR036388">
    <property type="entry name" value="WH-like_DNA-bd_sf"/>
</dbReference>
<dbReference type="Gene3D" id="3.40.50.2300">
    <property type="match status" value="1"/>
</dbReference>
<accession>A0A1X4JL10</accession>
<dbReference type="RefSeq" id="WP_085638681.1">
    <property type="nucleotide sequence ID" value="NZ_CABJFA010000006.1"/>
</dbReference>
<sequence>MTEKYNVLIVDDHPLIIDSLVRMFDNEEDFRVVGTAESSRDGLKILKRNDPVAIIIFDFRIPDMNGYDFVREALALGYTGKLVLLTMMDDQLILNKMIKTGVNRIIAKSKSMDDILLEIKEVAHHGKTVARPDNQGVGKRILLTDNEKMILTRIGQGHHTSLIAKELGISPRTVKYRLTEIFNKLGASNRAQAIALAIKEGIIVL</sequence>
<dbReference type="SMART" id="SM00448">
    <property type="entry name" value="REC"/>
    <property type="match status" value="1"/>
</dbReference>
<dbReference type="GO" id="GO:0006355">
    <property type="term" value="P:regulation of DNA-templated transcription"/>
    <property type="evidence" value="ECO:0007669"/>
    <property type="project" value="InterPro"/>
</dbReference>
<dbReference type="InterPro" id="IPR011006">
    <property type="entry name" value="CheY-like_superfamily"/>
</dbReference>
<comment type="caution">
    <text evidence="6">The sequence shown here is derived from an EMBL/GenBank/DDBJ whole genome shotgun (WGS) entry which is preliminary data.</text>
</comment>
<dbReference type="GO" id="GO:0000160">
    <property type="term" value="P:phosphorelay signal transduction system"/>
    <property type="evidence" value="ECO:0007669"/>
    <property type="project" value="UniProtKB-KW"/>
</dbReference>
<dbReference type="PANTHER" id="PTHR43214">
    <property type="entry name" value="TWO-COMPONENT RESPONSE REGULATOR"/>
    <property type="match status" value="1"/>
</dbReference>
<dbReference type="EMBL" id="NDXJ01000008">
    <property type="protein sequence ID" value="OSP89419.1"/>
    <property type="molecule type" value="Genomic_DNA"/>
</dbReference>
<evidence type="ECO:0000256" key="3">
    <source>
        <dbReference type="ARBA" id="ARBA00023015"/>
    </source>
</evidence>
<dbReference type="Pfam" id="PF00196">
    <property type="entry name" value="GerE"/>
    <property type="match status" value="1"/>
</dbReference>
<keyword evidence="2" id="KW-0902">Two-component regulatory system</keyword>
<dbReference type="InterPro" id="IPR058245">
    <property type="entry name" value="NreC/VraR/RcsB-like_REC"/>
</dbReference>
<protein>
    <submittedName>
        <fullName evidence="6">Uncharacterized protein</fullName>
    </submittedName>
</protein>
<evidence type="ECO:0000256" key="4">
    <source>
        <dbReference type="ARBA" id="ARBA00023125"/>
    </source>
</evidence>
<dbReference type="SMART" id="SM00421">
    <property type="entry name" value="HTH_LUXR"/>
    <property type="match status" value="1"/>
</dbReference>
<dbReference type="PRINTS" id="PR00038">
    <property type="entry name" value="HTHLUXR"/>
</dbReference>
<dbReference type="AlphaFoldDB" id="A0A1X4JL10"/>
<dbReference type="InterPro" id="IPR001789">
    <property type="entry name" value="Sig_transdc_resp-reg_receiver"/>
</dbReference>